<keyword evidence="9" id="KW-0808">Transferase</keyword>
<feature type="domain" description="Acyltransferase 3" evidence="8">
    <location>
        <begin position="17"/>
        <end position="327"/>
    </location>
</feature>
<evidence type="ECO:0000259" key="8">
    <source>
        <dbReference type="Pfam" id="PF01757"/>
    </source>
</evidence>
<keyword evidence="3" id="KW-1003">Cell membrane</keyword>
<dbReference type="GO" id="GO:0009246">
    <property type="term" value="P:enterobacterial common antigen biosynthetic process"/>
    <property type="evidence" value="ECO:0007669"/>
    <property type="project" value="TreeGrafter"/>
</dbReference>
<proteinExistence type="inferred from homology"/>
<feature type="transmembrane region" description="Helical" evidence="7">
    <location>
        <begin position="283"/>
        <end position="303"/>
    </location>
</feature>
<feature type="transmembrane region" description="Helical" evidence="7">
    <location>
        <begin position="57"/>
        <end position="74"/>
    </location>
</feature>
<feature type="transmembrane region" description="Helical" evidence="7">
    <location>
        <begin position="309"/>
        <end position="330"/>
    </location>
</feature>
<feature type="transmembrane region" description="Helical" evidence="7">
    <location>
        <begin position="245"/>
        <end position="262"/>
    </location>
</feature>
<dbReference type="EMBL" id="WSFO01000013">
    <property type="protein sequence ID" value="KAE9627409.1"/>
    <property type="molecule type" value="Genomic_DNA"/>
</dbReference>
<keyword evidence="9" id="KW-0012">Acyltransferase</keyword>
<keyword evidence="5 7" id="KW-1133">Transmembrane helix</keyword>
<gene>
    <name evidence="9" type="ORF">GP644_19780</name>
</gene>
<accession>A0A6A4RFJ5</accession>
<dbReference type="GO" id="GO:0016413">
    <property type="term" value="F:O-acetyltransferase activity"/>
    <property type="evidence" value="ECO:0007669"/>
    <property type="project" value="TreeGrafter"/>
</dbReference>
<protein>
    <submittedName>
        <fullName evidence="9">Acyltransferase family protein</fullName>
    </submittedName>
</protein>
<dbReference type="Pfam" id="PF01757">
    <property type="entry name" value="Acyl_transf_3"/>
    <property type="match status" value="1"/>
</dbReference>
<sequence>MNQTIDYKSPPPKARLDWVDTARGLAIILVVFGHCWRGLDQAGIISNQFLIRHVDDFIYMFHMNAFFVLAGCFLTRHVQKASTSGFVWRQIARLLYPLVLWTYIFIGLRILAGDGTNSQSGLSDLWTSPLPPLEHMWFLWALFIGMTLLGLLMKLFPALTTHKRAWYAIASAGLVFWAVVEIPLPLIPWLGETMRHTPFLAFGVALGLSTKWMSGRYPLPMVSLIVFVVLGIAAGYFPVKSLSQGTASAVMTVVFLQMAQWLSHRWSGKTFGNVLQQLGQMTMAIFLAHTIFSAATRIVFLKLGVNDPIIHLTLGTATGVIGPTVMYHLAQRLNLSRVLGF</sequence>
<organism evidence="9 10">
    <name type="scientific">Parasedimentitalea maritima</name>
    <dbReference type="NCBI Taxonomy" id="2578117"/>
    <lineage>
        <taxon>Bacteria</taxon>
        <taxon>Pseudomonadati</taxon>
        <taxon>Pseudomonadota</taxon>
        <taxon>Alphaproteobacteria</taxon>
        <taxon>Rhodobacterales</taxon>
        <taxon>Paracoccaceae</taxon>
        <taxon>Parasedimentitalea</taxon>
    </lineage>
</organism>
<evidence type="ECO:0000256" key="7">
    <source>
        <dbReference type="SAM" id="Phobius"/>
    </source>
</evidence>
<evidence type="ECO:0000256" key="1">
    <source>
        <dbReference type="ARBA" id="ARBA00004651"/>
    </source>
</evidence>
<comment type="similarity">
    <text evidence="2">Belongs to the acyltransferase 3 family.</text>
</comment>
<reference evidence="9 10" key="1">
    <citation type="submission" date="2019-12" db="EMBL/GenBank/DDBJ databases">
        <authorList>
            <person name="Zhang Y.-J."/>
        </authorList>
    </citation>
    <scope>NUCLEOTIDE SEQUENCE [LARGE SCALE GENOMIC DNA]</scope>
    <source>
        <strain evidence="9 10">H18S-6</strain>
    </source>
</reference>
<dbReference type="RefSeq" id="WP_158981250.1">
    <property type="nucleotide sequence ID" value="NZ_WSFO01000013.1"/>
</dbReference>
<keyword evidence="4 7" id="KW-0812">Transmembrane</keyword>
<evidence type="ECO:0000256" key="2">
    <source>
        <dbReference type="ARBA" id="ARBA00007400"/>
    </source>
</evidence>
<evidence type="ECO:0000256" key="6">
    <source>
        <dbReference type="ARBA" id="ARBA00023136"/>
    </source>
</evidence>
<keyword evidence="6 7" id="KW-0472">Membrane</keyword>
<feature type="transmembrane region" description="Helical" evidence="7">
    <location>
        <begin position="135"/>
        <end position="153"/>
    </location>
</feature>
<name>A0A6A4RFJ5_9RHOB</name>
<comment type="caution">
    <text evidence="9">The sequence shown here is derived from an EMBL/GenBank/DDBJ whole genome shotgun (WGS) entry which is preliminary data.</text>
</comment>
<evidence type="ECO:0000313" key="10">
    <source>
        <dbReference type="Proteomes" id="UP000441586"/>
    </source>
</evidence>
<dbReference type="PANTHER" id="PTHR40074:SF2">
    <property type="entry name" value="O-ACETYLTRANSFERASE WECH"/>
    <property type="match status" value="1"/>
</dbReference>
<feature type="transmembrane region" description="Helical" evidence="7">
    <location>
        <begin position="221"/>
        <end position="239"/>
    </location>
</feature>
<dbReference type="InterPro" id="IPR002656">
    <property type="entry name" value="Acyl_transf_3_dom"/>
</dbReference>
<feature type="transmembrane region" description="Helical" evidence="7">
    <location>
        <begin position="94"/>
        <end position="112"/>
    </location>
</feature>
<dbReference type="Proteomes" id="UP000441586">
    <property type="component" value="Unassembled WGS sequence"/>
</dbReference>
<comment type="subcellular location">
    <subcellularLocation>
        <location evidence="1">Cell membrane</location>
        <topology evidence="1">Multi-pass membrane protein</topology>
    </subcellularLocation>
</comment>
<evidence type="ECO:0000313" key="9">
    <source>
        <dbReference type="EMBL" id="KAE9627409.1"/>
    </source>
</evidence>
<evidence type="ECO:0000256" key="4">
    <source>
        <dbReference type="ARBA" id="ARBA00022692"/>
    </source>
</evidence>
<dbReference type="GO" id="GO:0005886">
    <property type="term" value="C:plasma membrane"/>
    <property type="evidence" value="ECO:0007669"/>
    <property type="project" value="UniProtKB-SubCell"/>
</dbReference>
<feature type="transmembrane region" description="Helical" evidence="7">
    <location>
        <begin position="165"/>
        <end position="190"/>
    </location>
</feature>
<dbReference type="AlphaFoldDB" id="A0A6A4RFJ5"/>
<dbReference type="PANTHER" id="PTHR40074">
    <property type="entry name" value="O-ACETYLTRANSFERASE WECH"/>
    <property type="match status" value="1"/>
</dbReference>
<evidence type="ECO:0000256" key="3">
    <source>
        <dbReference type="ARBA" id="ARBA00022475"/>
    </source>
</evidence>
<evidence type="ECO:0000256" key="5">
    <source>
        <dbReference type="ARBA" id="ARBA00022989"/>
    </source>
</evidence>